<evidence type="ECO:0000256" key="1">
    <source>
        <dbReference type="ARBA" id="ARBA00006801"/>
    </source>
</evidence>
<dbReference type="Gene3D" id="2.60.120.650">
    <property type="entry name" value="Cupin"/>
    <property type="match status" value="1"/>
</dbReference>
<dbReference type="InterPro" id="IPR011990">
    <property type="entry name" value="TPR-like_helical_dom_sf"/>
</dbReference>
<dbReference type="OrthoDB" id="1902587at2759"/>
<dbReference type="PROSITE" id="PS50005">
    <property type="entry name" value="TPR"/>
    <property type="match status" value="1"/>
</dbReference>
<name>A0A830HZ75_9CHLO</name>
<proteinExistence type="inferred from homology"/>
<reference evidence="5" key="1">
    <citation type="submission" date="2020-10" db="EMBL/GenBank/DDBJ databases">
        <title>Unveiling of a novel bifunctional photoreceptor, Dualchrome1, isolated from a cosmopolitan green alga.</title>
        <authorList>
            <person name="Suzuki S."/>
            <person name="Kawachi M."/>
        </authorList>
    </citation>
    <scope>NUCLEOTIDE SEQUENCE</scope>
    <source>
        <strain evidence="5">NIES 2893</strain>
    </source>
</reference>
<dbReference type="SMART" id="SM00028">
    <property type="entry name" value="TPR"/>
    <property type="match status" value="2"/>
</dbReference>
<dbReference type="SUPFAM" id="SSF51197">
    <property type="entry name" value="Clavaminate synthase-like"/>
    <property type="match status" value="1"/>
</dbReference>
<dbReference type="SUPFAM" id="SSF48452">
    <property type="entry name" value="TPR-like"/>
    <property type="match status" value="1"/>
</dbReference>
<gene>
    <name evidence="5" type="ORF">PPROV_001081000</name>
</gene>
<keyword evidence="2" id="KW-0802">TPR repeat</keyword>
<feature type="region of interest" description="Disordered" evidence="3">
    <location>
        <begin position="537"/>
        <end position="558"/>
    </location>
</feature>
<feature type="region of interest" description="Disordered" evidence="3">
    <location>
        <begin position="263"/>
        <end position="289"/>
    </location>
</feature>
<dbReference type="InterPro" id="IPR041667">
    <property type="entry name" value="Cupin_8"/>
</dbReference>
<feature type="repeat" description="TPR" evidence="2">
    <location>
        <begin position="663"/>
        <end position="696"/>
    </location>
</feature>
<feature type="region of interest" description="Disordered" evidence="3">
    <location>
        <begin position="163"/>
        <end position="196"/>
    </location>
</feature>
<comment type="caution">
    <text evidence="5">The sequence shown here is derived from an EMBL/GenBank/DDBJ whole genome shotgun (WGS) entry which is preliminary data.</text>
</comment>
<evidence type="ECO:0000313" key="6">
    <source>
        <dbReference type="Proteomes" id="UP000660262"/>
    </source>
</evidence>
<accession>A0A830HZ75</accession>
<dbReference type="PROSITE" id="PS51184">
    <property type="entry name" value="JMJC"/>
    <property type="match status" value="1"/>
</dbReference>
<feature type="region of interest" description="Disordered" evidence="3">
    <location>
        <begin position="362"/>
        <end position="396"/>
    </location>
</feature>
<protein>
    <recommendedName>
        <fullName evidence="4">JmjC domain-containing protein</fullName>
    </recommendedName>
</protein>
<sequence length="724" mass="78233">MALVLSQAVIDEYYEELQGLGFIEPANEKDPKYGRYATNTTVAAKKDVETGQWTDVRICQDSRKPNEKCVRDQRFGGPTLPFLGHQVGCDGISPEEAKVAAIMPDHEEEEEDAQGGDAPADNLTFIAGGNNIDASAQHEIRPIVLRMHLRRLPERSKQRCEQQEKLTLCGGGGSSSSSLASSTSLASAPSSSPSLVAVRRVDASATSDDDVLEDAIFSAIAGGASSRQPVLIANANGIRKAACCDQRWDAKAWAKAINQKANVDSHKTVVEAKNKQPPRAHHDDPRARTTGDVTIDQLAEYVVDATPLPLPTRIEDDDTSNPATTTTTWHVHRWRAFENNAAWLDHLPRLDEVPDLDWNAHESAAKTEAPPSRPAFLGASSSDDTNDDNKPSAANDNSATASVLLSQYALSLGPAGAVVRLHTDADGRHVWLAVTCGRVQVALYGPADHRAIYASESLENHSFVDPFAPDLEAYPLYRAATPLAATLMPGDVLIVPAEWYVVTRALSPHAMISKEFYAADNAALHARASVQRMRKAREAADANHSLGGDGDGDGVGDDEDYGRNGKSALEAAETFKIKGNTAYARACFREATAAYGRCLEVCERALDKKSRGTPPDDIPSLRRVRIAALANRLACAVKRKAWHEGIADANEVVRGGTADPIIVKVLYRRGQCHAGVGDATAAEVDFKRAFELDPTSVEAKEAIDLFKQPLHRVLVESRKLANQS</sequence>
<feature type="region of interest" description="Disordered" evidence="3">
    <location>
        <begin position="105"/>
        <end position="124"/>
    </location>
</feature>
<dbReference type="InterPro" id="IPR050754">
    <property type="entry name" value="FKBP4/5/8-like"/>
</dbReference>
<dbReference type="Pfam" id="PF13621">
    <property type="entry name" value="Cupin_8"/>
    <property type="match status" value="1"/>
</dbReference>
<dbReference type="InterPro" id="IPR019734">
    <property type="entry name" value="TPR_rpt"/>
</dbReference>
<keyword evidence="6" id="KW-1185">Reference proteome</keyword>
<organism evidence="5 6">
    <name type="scientific">Pycnococcus provasolii</name>
    <dbReference type="NCBI Taxonomy" id="41880"/>
    <lineage>
        <taxon>Eukaryota</taxon>
        <taxon>Viridiplantae</taxon>
        <taxon>Chlorophyta</taxon>
        <taxon>Pseudoscourfieldiophyceae</taxon>
        <taxon>Pseudoscourfieldiales</taxon>
        <taxon>Pycnococcaceae</taxon>
        <taxon>Pycnococcus</taxon>
    </lineage>
</organism>
<feature type="compositionally biased region" description="Low complexity" evidence="3">
    <location>
        <begin position="175"/>
        <end position="195"/>
    </location>
</feature>
<dbReference type="EMBL" id="BNJQ01000038">
    <property type="protein sequence ID" value="GHP12083.1"/>
    <property type="molecule type" value="Genomic_DNA"/>
</dbReference>
<comment type="similarity">
    <text evidence="1">Belongs to the JARID1 histone demethylase family.</text>
</comment>
<dbReference type="Gene3D" id="1.25.40.10">
    <property type="entry name" value="Tetratricopeptide repeat domain"/>
    <property type="match status" value="1"/>
</dbReference>
<dbReference type="AlphaFoldDB" id="A0A830HZ75"/>
<dbReference type="Proteomes" id="UP000660262">
    <property type="component" value="Unassembled WGS sequence"/>
</dbReference>
<feature type="domain" description="JmjC" evidence="4">
    <location>
        <begin position="379"/>
        <end position="533"/>
    </location>
</feature>
<dbReference type="InterPro" id="IPR003347">
    <property type="entry name" value="JmjC_dom"/>
</dbReference>
<dbReference type="PANTHER" id="PTHR46512">
    <property type="entry name" value="PEPTIDYLPROLYL ISOMERASE"/>
    <property type="match status" value="1"/>
</dbReference>
<evidence type="ECO:0000256" key="2">
    <source>
        <dbReference type="PROSITE-ProRule" id="PRU00339"/>
    </source>
</evidence>
<evidence type="ECO:0000256" key="3">
    <source>
        <dbReference type="SAM" id="MobiDB-lite"/>
    </source>
</evidence>
<evidence type="ECO:0000259" key="4">
    <source>
        <dbReference type="PROSITE" id="PS51184"/>
    </source>
</evidence>
<evidence type="ECO:0000313" key="5">
    <source>
        <dbReference type="EMBL" id="GHP12083.1"/>
    </source>
</evidence>